<evidence type="ECO:0000313" key="4">
    <source>
        <dbReference type="Proteomes" id="UP000653305"/>
    </source>
</evidence>
<dbReference type="PANTHER" id="PTHR35492:SF1">
    <property type="entry name" value="TRANSDUCIN_WD40 REPEAT-LIKE SUPERFAMILY PROTEIN"/>
    <property type="match status" value="1"/>
</dbReference>
<dbReference type="AlphaFoldDB" id="A0A830BPT3"/>
<accession>A0A830BPT3</accession>
<evidence type="ECO:0000259" key="2">
    <source>
        <dbReference type="Pfam" id="PF25465"/>
    </source>
</evidence>
<proteinExistence type="predicted"/>
<gene>
    <name evidence="3" type="ORF">PHJA_000727300</name>
</gene>
<dbReference type="SUPFAM" id="SSF50978">
    <property type="entry name" value="WD40 repeat-like"/>
    <property type="match status" value="1"/>
</dbReference>
<sequence>MSTSSVRRLKERGGGAKVAAPPTGKVTPVAGKSVSTGKEISRPTSQPRSTTQKPSIRPMARIDKSAVAPAGEEPHSRWSSSSAPRGRRSSPSGFTTVLSDLRKNSSRVSLGPPQRQVNGVKMEGLNEFSSVKPDLEKRGLKELERGFQFQEEEKVKIRVGNNRIRDITKGSLCSVPPERPEELEGNFQEKEKINNRVQNGSCDNREPNLNSISEKRMELENFNQKSSIEFFDLKNSNFFEEVKMKTLSSSESTMVSKVSNLPGVIKENVANKYPSKLHEKLAFLDGKVKKIASDINRTKEMLDLNNPDSSKIILSDIQEKITGIEKAMVHVGKERDARTELVKIRENKEKTEDMEVVNPKISVKGLSDEELEARLFPHHALMRDRTLSKTTSRDSEMNVKGKKVSSLDENEIALEFLASLSIEESRVDPKECKFQKTGEAMSSVAENSSLTALYSKANIDALLMADEKLYEFDDQEIEPSMIFDEEHEEDNMYKLNDIGCKTSTGGWFVSEEESVLLAHDDGSCSFYDIANCEKKAEYKPPAGISPNTWRDCWIIRAPSADGCLSKYVVAASAGKNSVGPGFCSWDFYTKDIRAFHFEDQTTRARTALAPLSNNIMTVQIYDIRDGEQVMEWELQKPVLAMDYASPLHWINRGKVAIAESDAISLWDVNSLSSQALLSVSSSGCKISALHVNNADAELGGGVRQRISSVEAEGNNGVFCTPNSINVLDFRHPSGIGLKIRNAGAANVQSVFSRGDSIYIGCSSIIRSAAKKQYSSQIQQFSLRAQRLFSSYALPESNAHDGLRALAQVWGNSSHVMGVCGLGLFAFDALEDDGLVSFTAGYGCVQDASETIGPDDMCCPSFDYLASRVLLVSKDCPARWRYL</sequence>
<dbReference type="InterPro" id="IPR057442">
    <property type="entry name" value="Beta-prop_At4g14310"/>
</dbReference>
<reference evidence="3" key="1">
    <citation type="submission" date="2020-07" db="EMBL/GenBank/DDBJ databases">
        <title>Ethylene signaling mediates host invasion by parasitic plants.</title>
        <authorList>
            <person name="Yoshida S."/>
        </authorList>
    </citation>
    <scope>NUCLEOTIDE SEQUENCE</scope>
    <source>
        <strain evidence="3">Okayama</strain>
    </source>
</reference>
<dbReference type="Pfam" id="PF25465">
    <property type="entry name" value="Beta-prop_At4g14310"/>
    <property type="match status" value="1"/>
</dbReference>
<dbReference type="PANTHER" id="PTHR35492">
    <property type="entry name" value="TRANSDUCIN/WD40 REPEAT-LIKE SUPERFAMILY PROTEIN"/>
    <property type="match status" value="1"/>
</dbReference>
<evidence type="ECO:0000256" key="1">
    <source>
        <dbReference type="SAM" id="MobiDB-lite"/>
    </source>
</evidence>
<name>A0A830BPT3_9LAMI</name>
<dbReference type="EMBL" id="BMAC01000114">
    <property type="protein sequence ID" value="GFP85835.1"/>
    <property type="molecule type" value="Genomic_DNA"/>
</dbReference>
<comment type="caution">
    <text evidence="3">The sequence shown here is derived from an EMBL/GenBank/DDBJ whole genome shotgun (WGS) entry which is preliminary data.</text>
</comment>
<feature type="region of interest" description="Disordered" evidence="1">
    <location>
        <begin position="1"/>
        <end position="117"/>
    </location>
</feature>
<dbReference type="Proteomes" id="UP000653305">
    <property type="component" value="Unassembled WGS sequence"/>
</dbReference>
<keyword evidence="4" id="KW-1185">Reference proteome</keyword>
<feature type="compositionally biased region" description="Low complexity" evidence="1">
    <location>
        <begin position="77"/>
        <end position="93"/>
    </location>
</feature>
<dbReference type="InterPro" id="IPR036322">
    <property type="entry name" value="WD40_repeat_dom_sf"/>
</dbReference>
<dbReference type="InterPro" id="IPR045289">
    <property type="entry name" value="At4g14310-like"/>
</dbReference>
<evidence type="ECO:0000313" key="3">
    <source>
        <dbReference type="EMBL" id="GFP85835.1"/>
    </source>
</evidence>
<protein>
    <recommendedName>
        <fullName evidence="2">At4g14310 8-bladed propeller domain-containing protein</fullName>
    </recommendedName>
</protein>
<organism evidence="3 4">
    <name type="scientific">Phtheirospermum japonicum</name>
    <dbReference type="NCBI Taxonomy" id="374723"/>
    <lineage>
        <taxon>Eukaryota</taxon>
        <taxon>Viridiplantae</taxon>
        <taxon>Streptophyta</taxon>
        <taxon>Embryophyta</taxon>
        <taxon>Tracheophyta</taxon>
        <taxon>Spermatophyta</taxon>
        <taxon>Magnoliopsida</taxon>
        <taxon>eudicotyledons</taxon>
        <taxon>Gunneridae</taxon>
        <taxon>Pentapetalae</taxon>
        <taxon>asterids</taxon>
        <taxon>lamiids</taxon>
        <taxon>Lamiales</taxon>
        <taxon>Orobanchaceae</taxon>
        <taxon>Orobanchaceae incertae sedis</taxon>
        <taxon>Phtheirospermum</taxon>
    </lineage>
</organism>
<dbReference type="OrthoDB" id="1907242at2759"/>
<feature type="domain" description="At4g14310 8-bladed propeller" evidence="2">
    <location>
        <begin position="614"/>
        <end position="877"/>
    </location>
</feature>
<feature type="compositionally biased region" description="Polar residues" evidence="1">
    <location>
        <begin position="33"/>
        <end position="54"/>
    </location>
</feature>